<dbReference type="Gene3D" id="3.40.50.1820">
    <property type="entry name" value="alpha/beta hydrolase"/>
    <property type="match status" value="1"/>
</dbReference>
<evidence type="ECO:0000313" key="5">
    <source>
        <dbReference type="Proteomes" id="UP001609176"/>
    </source>
</evidence>
<evidence type="ECO:0000256" key="2">
    <source>
        <dbReference type="ARBA" id="ARBA00022801"/>
    </source>
</evidence>
<gene>
    <name evidence="4" type="ORF">ACHIPV_03395</name>
    <name evidence="3" type="ORF">ACHIRB_22435</name>
</gene>
<keyword evidence="2" id="KW-0378">Hydrolase</keyword>
<comment type="similarity">
    <text evidence="1">Belongs to the peptidase S33 family.</text>
</comment>
<proteinExistence type="inferred from homology"/>
<accession>A0ABW7KC20</accession>
<dbReference type="Proteomes" id="UP001609219">
    <property type="component" value="Unassembled WGS sequence"/>
</dbReference>
<protein>
    <recommendedName>
        <fullName evidence="7">Epoxide hydrolase</fullName>
    </recommendedName>
</protein>
<dbReference type="EMBL" id="JBIMSP010000003">
    <property type="protein sequence ID" value="MFH5240927.1"/>
    <property type="molecule type" value="Genomic_DNA"/>
</dbReference>
<dbReference type="Proteomes" id="UP001609176">
    <property type="component" value="Unassembled WGS sequence"/>
</dbReference>
<evidence type="ECO:0000313" key="4">
    <source>
        <dbReference type="EMBL" id="MFH5240927.1"/>
    </source>
</evidence>
<evidence type="ECO:0008006" key="7">
    <source>
        <dbReference type="Google" id="ProtNLM"/>
    </source>
</evidence>
<comment type="caution">
    <text evidence="3">The sequence shown here is derived from an EMBL/GenBank/DDBJ whole genome shotgun (WGS) entry which is preliminary data.</text>
</comment>
<evidence type="ECO:0000313" key="6">
    <source>
        <dbReference type="Proteomes" id="UP001609219"/>
    </source>
</evidence>
<dbReference type="InterPro" id="IPR029058">
    <property type="entry name" value="AB_hydrolase_fold"/>
</dbReference>
<keyword evidence="6" id="KW-1185">Reference proteome</keyword>
<evidence type="ECO:0000256" key="1">
    <source>
        <dbReference type="ARBA" id="ARBA00010088"/>
    </source>
</evidence>
<dbReference type="RefSeq" id="WP_395123489.1">
    <property type="nucleotide sequence ID" value="NZ_JBIMSN010000106.1"/>
</dbReference>
<organism evidence="3 6">
    <name type="scientific">Antrihabitans spumae</name>
    <dbReference type="NCBI Taxonomy" id="3373370"/>
    <lineage>
        <taxon>Bacteria</taxon>
        <taxon>Bacillati</taxon>
        <taxon>Actinomycetota</taxon>
        <taxon>Actinomycetes</taxon>
        <taxon>Mycobacteriales</taxon>
        <taxon>Nocardiaceae</taxon>
        <taxon>Antrihabitans</taxon>
    </lineage>
</organism>
<name>A0ABW7KC20_9NOCA</name>
<dbReference type="PANTHER" id="PTHR21661:SF35">
    <property type="entry name" value="EPOXIDE HYDROLASE"/>
    <property type="match status" value="1"/>
</dbReference>
<evidence type="ECO:0000313" key="3">
    <source>
        <dbReference type="EMBL" id="MFH5231302.1"/>
    </source>
</evidence>
<dbReference type="PANTHER" id="PTHR21661">
    <property type="entry name" value="EPOXIDE HYDROLASE 1-RELATED"/>
    <property type="match status" value="1"/>
</dbReference>
<dbReference type="SUPFAM" id="SSF53474">
    <property type="entry name" value="alpha/beta-Hydrolases"/>
    <property type="match status" value="1"/>
</dbReference>
<sequence>MRNAKAFTQLMSMLGYEKYGVQGGDYGAFVAPDMGRVAPERVIGVHVNAATFGFIPLGPVSDDDLADMTETERERVARLGYWTSEQDGYFKVQATRPQTVGYGLSDSPTGQLAWIVEKFKEWTNSTKTLPEDAVSRDEILADVSLYWFTGTATSSANMYYESMHGGEWPVPSSVPTGVAAFAEDVSIRRYGEEGYNIVHWSDFEVGGHFAALETPDLLVGDIRKFFAALG</sequence>
<reference evidence="5 6" key="1">
    <citation type="submission" date="2024-10" db="EMBL/GenBank/DDBJ databases">
        <authorList>
            <person name="Riesco R."/>
        </authorList>
    </citation>
    <scope>NUCLEOTIDE SEQUENCE [LARGE SCALE GENOMIC DNA]</scope>
    <source>
        <strain evidence="4 5">NCIMB 15448</strain>
        <strain evidence="3 6">NCIMB 15450</strain>
    </source>
</reference>
<dbReference type="EMBL" id="JBIMSN010000106">
    <property type="protein sequence ID" value="MFH5231302.1"/>
    <property type="molecule type" value="Genomic_DNA"/>
</dbReference>